<feature type="compositionally biased region" description="Polar residues" evidence="1">
    <location>
        <begin position="2530"/>
        <end position="2544"/>
    </location>
</feature>
<name>A0A2T9Z8J5_9FUNG</name>
<sequence>MSKPAPLSLPELLIKSTKADPVEISQPVPKFKTVDYSQLTDLIIVPCHGLYTGVDSPLFQKNWNLTPVQSKNIDVYLRHIGRGIEALNQHEGALLLFSGSSTRPLPNIHSESYGYWLAAYKLKWITHEIIARVLTEDFALDSYQNLLFSICRFHEITGNYPDHITVVGFDFKKRRFNDLHLKAIRYPKIRFTYVGVDPTTEIESSRSGELKYGYNPFKENLYGCSPFLESKKASRNIFNKHHGYKTSCPELSELLDYSINISVASRIRKDFLLPDQNSSYFSETLEKWLDLNSTKDFKLFCRNIAEYGQTLAQILFHKDEIINILIDSIITSSTNALQPLFEISTSLARDLQSEFFPYYTKLLAAIVNHSNSSSVETIESVYNTIAFLFKYLQKHIIADIIPTFDILSPFLGAEKQRNHIRRFAAEALSFLVRKLKPKQLEVFVNHVYLNLTSADNTNPEYYTQGLALLFFESIKGVDSKLLPQTANIFKSILSNMLKLNNPQIFVSLTTTTVKMSFHHVSDVSESKPIMELLSSFLSSKLESISSQYLSKGEPVSINGLDQEIMFVSTYLPLFNTAVVFRKGSRVYDYFSVLNTCDSLIELATNILKTPEYASFLSTNPNSDIFSSFVQHICDLLVSIILYCPSDLLFSKAKLTANNLVNLLNISNNQITGFHLILTLAKMNWKHFIPFGIPLLVSMSNQSIIGSVSNGQSSSISATQLSLLTTWSHIIKFHGIQSSGAACLNLSESGLLIFSKSDPSSSPFIKLVYTILSPENINFENFSHNIFNSQDDAFFTLNLISLALTALSNSESNLVKTLNLLLKLIKPLFSFAASINNDSPFQNLISENLNTTNGFYNQKSMVSPLLSVLGQTISVYSKFVQTLFNTTSASSSSIFVENTLSIYYAASAFVFYPQHSLPNSLLENTYPNPTIKELAVKNPTFLSSITDIIGAIGFLKDTSINSKVKNIKASEKLDFDLTLGLSPIETLNGIVIPALSGNLLSFYKNLRSSTLNLIYAYYSYFSDSVKQSQLEFISLLVKTENCGISISEYRDKINYARKLVSLTLSSEYDQNFLSILSNLIVSMFSLNMSAIWKEMNKLLSNLVSGDKNTRKIQNSVWNAFKNTLGLYYDIDGSSAVLDPFFSSETVSWISNNIDDLSKFNSVYKTQTVDGINIECPFTLKLDDVSQYSKNFYFSVESENSLEPFLFNGIFTLELGGSFYSSSEFSLLQIPRIDHSSIIVNSFNALAAIPNVSSQHTDQISNIFEQLAETDWLIKSHKAFSRPQSDIVEHNRKQKQNRLFAILKLFAKLSNLKKYTEIEEICLRFLSSGDSQTQKLSLEVLLTIYRQKNTTIVSKHADDLRNILSQELFKDTLLSLELDNRPPEDIYLADSGKPNPMIVILLHLLYGRLISKAGNKNEKTSVKSRRIIILQTISLLEPHELQYFCTLILDQFKELEKYYDMDTTSLEEIISEPIEIASSIPTSVKVGFLNLASYITKQLGVKISPIFNKLMLNTLFILGSAQQVISENYNSSDLESVEIETDQENGLENGLSNRTKLSNHSASKLETDPESHSGTNEQSSKPDTSSISSNLSESNLDTISDSELEDDENLSDSEFSSEDDIDTKEPNSNKSDSSQSKHSKKGSSKQKTADDFDDSVLEDQNEEDLDDLLDTDEIVPDSLGPISVPKQYMHKEMLKIRQLSVKLLTNLISAHPEHKRHPLDSYFGLIHLFVVSPRIDKLSVEHTQGQSSVIEFIASCCQFPDTTYLLFNGHEEILLNIVQVLSAKKLLPIVAGSVLGILVQLIDYAKLDSMELDSGKNQSVVQLSRDILSKSSSLIISESQVYLSENLSSFSFTSKNFLSIVYVLSNLSSYLSSNSPSDLLNLLDLLLPLIPVDSHKQKSMINDTTRLEILQLLNRFIPILFGDNNVSRSGLSSYFDKYYLLVSKLFSIKTLDIETRNLLCSIIDGFAKNDIYDQSIGLTFVKGLISDLNSYSPKRINEPDFDRRLYAFNELNERWFCDESLLDSRSWIPLLYNLLYFAQDEEELSLRSNSVYGITKLIGLISTKVENGDLSYNTLVTDILWPQLLDILRSSNYVIKQEFIKVLGHLVSSLGKNFDFLSDLTILIVRDEEASFFVNIMHIQVHRRVRALSRFNDILQSGNSFSEQNLVNLFIPLFESLLFSLHTQNDHQLVTEFISSLSEISKQLSFSAYLKVVKRYFYKNKQADDRVLIRVIVALLNSFSFDLRDVSQGSETKLVRMVNSVEKQLLPQIKTYLVKSSNLSNSQQNEDHGFVYRISVAIPFVKILKMCPQKTMDTNLPPLLLTLCNFLKFRSQEIRDTTRSTLSIVLSLLGSSYLGYIVDNMVTSLQKGFMKHVLSYSIHYLLSNNKFETGSIDYIIPKIVEVFIQDVFDSVRNDSRIQNNTYKETRIKNSKALPGFEILAKTVSPANLSQIVMPLIQVLNVSGSIQTVNMVKDCLKHVSFGIVKNPLINTSPVAVNPNSEEFDHSRSTEPVLETDTENTMSDDENEPGEAISNDSPSKLENTNSDSGTRITYNTNVYNLLCFVYDLISQNLDTSQNLPSLSSQKEKHLENSEQIKKLQNSVVIVEFGLSVFYSINKSGNTIFIKKHLDDKINKLFTNFSELIGNCMFSNNDSVLRLSLKIYSLLIKQNQRKLLTMSDIKVVIKRCLQILKSNPSGKSGLTISVLQLITTILKQFDTNDSQLESSGMKMILNKSQLNSLILIIKPDIEVETFQSVAFSLLLGIIKKKLVSPELYDLIDQTIQPSIITSYSKFVRKQCQNILLKFYMEYPISAKRLNNMIKFMLVNINNYEVQIGRESGLEFLFTLINSLPQSLLLENHSHIFISLVMAMTNETDSKLSEMIGETIKLLFSKMDVKTLSESLELLFGWAQPEFEVVFDYSNEDRSKKLLLWRVGIQILSLVIDPSTDNVANLNNSVTKTIPTKIFELLSVVCNSLVATTILWKQEEDRNISEILSEDEENKGLELWQQSYLSLKLFEKILKMDKFEQLKTTFTNSDKSGVGILSFIWQLVPNYLTYPHAWNRLVSARLVGTYFASNKRAIENEYKNIFNLKTSPLDDVEYIAKVYLSTLSKLVKVSLFSSKKADQGMILVSQPKLIEIVYLTTVQLGSDNLDDELGVQIIKNLFFISKLFLPFIDISSESNKVALESASKTLSVSRANPKSEDFGENEDNLDEITETDPLNENDTNMNNYLDLKEDSSRYRTFDSKSIKLDYSLLWLIRRVIRVANYELIKNPKSAIRRRISFQFLAACTTAMEKSVLTHLLPLILRPIYRTQNQIAKMQILKPNLDQPFVSLLEISDQLVSLITQSVGNETFNKVYNQLSVEAMSKKRDKKVSLQQMKLENPQQYSMIKHKKNLKKKRKLSEKKQKDPLKKPRNTFSNSSIGYKIFD</sequence>
<dbReference type="SUPFAM" id="SSF48371">
    <property type="entry name" value="ARM repeat"/>
    <property type="match status" value="2"/>
</dbReference>
<dbReference type="GO" id="GO:0032040">
    <property type="term" value="C:small-subunit processome"/>
    <property type="evidence" value="ECO:0007669"/>
    <property type="project" value="TreeGrafter"/>
</dbReference>
<feature type="domain" description="U3 small nucleolar RNA-associated protein 20 C-terminal" evidence="4">
    <location>
        <begin position="3242"/>
        <end position="3401"/>
    </location>
</feature>
<dbReference type="InterPro" id="IPR016024">
    <property type="entry name" value="ARM-type_fold"/>
</dbReference>
<dbReference type="GO" id="GO:0030686">
    <property type="term" value="C:90S preribosome"/>
    <property type="evidence" value="ECO:0007669"/>
    <property type="project" value="TreeGrafter"/>
</dbReference>
<feature type="region of interest" description="Disordered" evidence="1">
    <location>
        <begin position="2491"/>
        <end position="2544"/>
    </location>
</feature>
<feature type="domain" description="U3 small nucleolar RNA-associated protein 20 N-terminal" evidence="2">
    <location>
        <begin position="1685"/>
        <end position="2090"/>
    </location>
</feature>
<accession>A0A2T9Z8J5</accession>
<dbReference type="Proteomes" id="UP000245609">
    <property type="component" value="Unassembled WGS sequence"/>
</dbReference>
<evidence type="ECO:0000259" key="3">
    <source>
        <dbReference type="Pfam" id="PF20416"/>
    </source>
</evidence>
<feature type="compositionally biased region" description="Polar residues" evidence="1">
    <location>
        <begin position="1570"/>
        <end position="1582"/>
    </location>
</feature>
<dbReference type="InterPro" id="IPR057525">
    <property type="entry name" value="UTP20_C"/>
</dbReference>
<feature type="compositionally biased region" description="Acidic residues" evidence="1">
    <location>
        <begin position="1598"/>
        <end position="1620"/>
    </location>
</feature>
<proteinExistence type="predicted"/>
<feature type="domain" description="U3 small nucleolar RNA-associated protein 20 N-terminal" evidence="2">
    <location>
        <begin position="1292"/>
        <end position="1534"/>
    </location>
</feature>
<evidence type="ECO:0000313" key="6">
    <source>
        <dbReference type="Proteomes" id="UP000245609"/>
    </source>
</evidence>
<dbReference type="InterPro" id="IPR052575">
    <property type="entry name" value="SSU_processome_comp_20"/>
</dbReference>
<dbReference type="Pfam" id="PF20416">
    <property type="entry name" value="UTP20"/>
    <property type="match status" value="1"/>
</dbReference>
<dbReference type="InterPro" id="IPR011989">
    <property type="entry name" value="ARM-like"/>
</dbReference>
<dbReference type="PANTHER" id="PTHR17695:SF11">
    <property type="entry name" value="SMALL SUBUNIT PROCESSOME COMPONENT 20 HOMOLOG"/>
    <property type="match status" value="1"/>
</dbReference>
<dbReference type="STRING" id="133381.A0A2T9Z8J5"/>
<dbReference type="InterPro" id="IPR011430">
    <property type="entry name" value="UTP20_N"/>
</dbReference>
<organism evidence="5 6">
    <name type="scientific">Smittium megazygosporum</name>
    <dbReference type="NCBI Taxonomy" id="133381"/>
    <lineage>
        <taxon>Eukaryota</taxon>
        <taxon>Fungi</taxon>
        <taxon>Fungi incertae sedis</taxon>
        <taxon>Zoopagomycota</taxon>
        <taxon>Kickxellomycotina</taxon>
        <taxon>Harpellomycetes</taxon>
        <taxon>Harpellales</taxon>
        <taxon>Legeriomycetaceae</taxon>
        <taxon>Smittium</taxon>
    </lineage>
</organism>
<reference evidence="5 6" key="1">
    <citation type="journal article" date="2018" name="MBio">
        <title>Comparative Genomics Reveals the Core Gene Toolbox for the Fungus-Insect Symbiosis.</title>
        <authorList>
            <person name="Wang Y."/>
            <person name="Stata M."/>
            <person name="Wang W."/>
            <person name="Stajich J.E."/>
            <person name="White M.M."/>
            <person name="Moncalvo J.M."/>
        </authorList>
    </citation>
    <scope>NUCLEOTIDE SEQUENCE [LARGE SCALE GENOMIC DNA]</scope>
    <source>
        <strain evidence="5 6">SC-DP-2</strain>
    </source>
</reference>
<feature type="compositionally biased region" description="Acidic residues" evidence="1">
    <location>
        <begin position="2510"/>
        <end position="2525"/>
    </location>
</feature>
<protein>
    <submittedName>
        <fullName evidence="5">Uncharacterized protein</fullName>
    </submittedName>
</protein>
<comment type="caution">
    <text evidence="5">The sequence shown here is derived from an EMBL/GenBank/DDBJ whole genome shotgun (WGS) entry which is preliminary data.</text>
</comment>
<feature type="compositionally biased region" description="Basic residues" evidence="1">
    <location>
        <begin position="3386"/>
        <end position="3398"/>
    </location>
</feature>
<feature type="region of interest" description="Disordered" evidence="1">
    <location>
        <begin position="3386"/>
        <end position="3424"/>
    </location>
</feature>
<dbReference type="OrthoDB" id="360653at2759"/>
<dbReference type="EMBL" id="MBFS01001567">
    <property type="protein sequence ID" value="PVV00865.1"/>
    <property type="molecule type" value="Genomic_DNA"/>
</dbReference>
<evidence type="ECO:0000259" key="4">
    <source>
        <dbReference type="Pfam" id="PF23099"/>
    </source>
</evidence>
<evidence type="ECO:0000259" key="2">
    <source>
        <dbReference type="Pfam" id="PF07539"/>
    </source>
</evidence>
<evidence type="ECO:0000256" key="1">
    <source>
        <dbReference type="SAM" id="MobiDB-lite"/>
    </source>
</evidence>
<feature type="region of interest" description="Disordered" evidence="1">
    <location>
        <begin position="1537"/>
        <end position="1654"/>
    </location>
</feature>
<dbReference type="Pfam" id="PF23099">
    <property type="entry name" value="UTP20_C"/>
    <property type="match status" value="1"/>
</dbReference>
<keyword evidence="6" id="KW-1185">Reference proteome</keyword>
<feature type="compositionally biased region" description="Low complexity" evidence="1">
    <location>
        <begin position="1583"/>
        <end position="1594"/>
    </location>
</feature>
<feature type="domain" description="U3 small nucleolar RNA-associated protein 20" evidence="3">
    <location>
        <begin position="2284"/>
        <end position="2488"/>
    </location>
</feature>
<dbReference type="PANTHER" id="PTHR17695">
    <property type="entry name" value="SMALL SUBUNIT PROCESSOME COMPONENT 20 HOMOLOG"/>
    <property type="match status" value="1"/>
</dbReference>
<gene>
    <name evidence="5" type="ORF">BB560_004736</name>
</gene>
<dbReference type="Gene3D" id="1.25.10.10">
    <property type="entry name" value="Leucine-rich Repeat Variant"/>
    <property type="match status" value="2"/>
</dbReference>
<evidence type="ECO:0000313" key="5">
    <source>
        <dbReference type="EMBL" id="PVV00865.1"/>
    </source>
</evidence>
<dbReference type="Pfam" id="PF07539">
    <property type="entry name" value="UTP20_N"/>
    <property type="match status" value="2"/>
</dbReference>
<feature type="compositionally biased region" description="Polar residues" evidence="1">
    <location>
        <begin position="1544"/>
        <end position="1560"/>
    </location>
</feature>
<dbReference type="InterPro" id="IPR046523">
    <property type="entry name" value="UTP20_dom"/>
</dbReference>